<reference evidence="6" key="2">
    <citation type="submission" date="2025-08" db="UniProtKB">
        <authorList>
            <consortium name="Ensembl"/>
        </authorList>
    </citation>
    <scope>IDENTIFICATION</scope>
</reference>
<protein>
    <submittedName>
        <fullName evidence="6">Zgc:56699</fullName>
    </submittedName>
</protein>
<keyword evidence="7" id="KW-1185">Reference proteome</keyword>
<dbReference type="SUPFAM" id="SSF57667">
    <property type="entry name" value="beta-beta-alpha zinc fingers"/>
    <property type="match status" value="1"/>
</dbReference>
<proteinExistence type="predicted"/>
<dbReference type="GeneTree" id="ENSGT00940000164745"/>
<dbReference type="EMBL" id="AHAT01018678">
    <property type="status" value="NOT_ANNOTATED_CDS"/>
    <property type="molecule type" value="Genomic_DNA"/>
</dbReference>
<dbReference type="STRING" id="7918.ENSLOCP00000005342"/>
<feature type="domain" description="CHHC U11-48K-type" evidence="5">
    <location>
        <begin position="42"/>
        <end position="69"/>
    </location>
</feature>
<evidence type="ECO:0000259" key="5">
    <source>
        <dbReference type="PROSITE" id="PS51800"/>
    </source>
</evidence>
<dbReference type="eggNOG" id="KOG4376">
    <property type="taxonomic scope" value="Eukaryota"/>
</dbReference>
<evidence type="ECO:0000256" key="4">
    <source>
        <dbReference type="SAM" id="MobiDB-lite"/>
    </source>
</evidence>
<organism evidence="6 7">
    <name type="scientific">Lepisosteus oculatus</name>
    <name type="common">Spotted gar</name>
    <dbReference type="NCBI Taxonomy" id="7918"/>
    <lineage>
        <taxon>Eukaryota</taxon>
        <taxon>Metazoa</taxon>
        <taxon>Chordata</taxon>
        <taxon>Craniata</taxon>
        <taxon>Vertebrata</taxon>
        <taxon>Euteleostomi</taxon>
        <taxon>Actinopterygii</taxon>
        <taxon>Neopterygii</taxon>
        <taxon>Holostei</taxon>
        <taxon>Semionotiformes</taxon>
        <taxon>Lepisosteidae</taxon>
        <taxon>Lepisosteus</taxon>
    </lineage>
</organism>
<sequence>DTADPDKLVQCPYDKNHWIRACRVPYHFNKCRKNHPELASKLKTCPFNAQHLLLPNELAHHIANCTDGRTVNLDDHHTEVPSKLKVPVSSWQPPESEENWEEELDEQQETFIWGASASGSKEVKSDSSTCIPPGLRAPRTLPWRK</sequence>
<keyword evidence="2" id="KW-0863">Zinc-finger</keyword>
<dbReference type="Bgee" id="ENSLOCG00000004469">
    <property type="expression patterns" value="Expressed in ovary and 11 other cell types or tissues"/>
</dbReference>
<dbReference type="OMA" id="TANFCGN"/>
<reference evidence="6" key="3">
    <citation type="submission" date="2025-09" db="UniProtKB">
        <authorList>
            <consortium name="Ensembl"/>
        </authorList>
    </citation>
    <scope>IDENTIFICATION</scope>
</reference>
<dbReference type="InterPro" id="IPR036236">
    <property type="entry name" value="Znf_C2H2_sf"/>
</dbReference>
<name>W5MAD3_LEPOC</name>
<feature type="compositionally biased region" description="Acidic residues" evidence="4">
    <location>
        <begin position="95"/>
        <end position="108"/>
    </location>
</feature>
<dbReference type="PROSITE" id="PS51800">
    <property type="entry name" value="ZF_CHHC_U11_48K"/>
    <property type="match status" value="2"/>
</dbReference>
<evidence type="ECO:0000256" key="2">
    <source>
        <dbReference type="ARBA" id="ARBA00022771"/>
    </source>
</evidence>
<reference evidence="7" key="1">
    <citation type="submission" date="2011-12" db="EMBL/GenBank/DDBJ databases">
        <title>The Draft Genome of Lepisosteus oculatus.</title>
        <authorList>
            <consortium name="The Broad Institute Genome Assembly &amp; Analysis Group"/>
            <consortium name="Computational R&amp;D Group"/>
            <consortium name="and Sequencing Platform"/>
            <person name="Di Palma F."/>
            <person name="Alfoldi J."/>
            <person name="Johnson J."/>
            <person name="Berlin A."/>
            <person name="Gnerre S."/>
            <person name="Jaffe D."/>
            <person name="MacCallum I."/>
            <person name="Young S."/>
            <person name="Walker B.J."/>
            <person name="Lander E.S."/>
            <person name="Lindblad-Toh K."/>
        </authorList>
    </citation>
    <scope>NUCLEOTIDE SEQUENCE [LARGE SCALE GENOMIC DNA]</scope>
</reference>
<dbReference type="Ensembl" id="ENSLOCT00000005350.1">
    <property type="protein sequence ID" value="ENSLOCP00000005342.1"/>
    <property type="gene ID" value="ENSLOCG00000004469.1"/>
</dbReference>
<dbReference type="Proteomes" id="UP000018468">
    <property type="component" value="Linkage group LG4"/>
</dbReference>
<feature type="domain" description="CHHC U11-48K-type" evidence="5">
    <location>
        <begin position="8"/>
        <end position="35"/>
    </location>
</feature>
<dbReference type="GO" id="GO:0008270">
    <property type="term" value="F:zinc ion binding"/>
    <property type="evidence" value="ECO:0007669"/>
    <property type="project" value="UniProtKB-KW"/>
</dbReference>
<dbReference type="PANTHER" id="PTHR21402:SF5">
    <property type="entry name" value="GAMETOCYTE SPECIFIC FACTOR 1"/>
    <property type="match status" value="1"/>
</dbReference>
<evidence type="ECO:0000256" key="3">
    <source>
        <dbReference type="ARBA" id="ARBA00022833"/>
    </source>
</evidence>
<dbReference type="InParanoid" id="W5MAD3"/>
<feature type="region of interest" description="Disordered" evidence="4">
    <location>
        <begin position="84"/>
        <end position="145"/>
    </location>
</feature>
<dbReference type="Pfam" id="PF05253">
    <property type="entry name" value="zf-U11-48K"/>
    <property type="match status" value="2"/>
</dbReference>
<dbReference type="InterPro" id="IPR051591">
    <property type="entry name" value="UPF0224_FAM112_RNA_Proc"/>
</dbReference>
<evidence type="ECO:0000313" key="7">
    <source>
        <dbReference type="Proteomes" id="UP000018468"/>
    </source>
</evidence>
<dbReference type="HOGENOM" id="CLU_108762_1_0_1"/>
<dbReference type="InterPro" id="IPR022776">
    <property type="entry name" value="TRM13/UPF0224_CHHC_Znf_dom"/>
</dbReference>
<keyword evidence="1" id="KW-0479">Metal-binding</keyword>
<evidence type="ECO:0000256" key="1">
    <source>
        <dbReference type="ARBA" id="ARBA00022723"/>
    </source>
</evidence>
<dbReference type="PANTHER" id="PTHR21402">
    <property type="entry name" value="GAMETOCYTE SPECIFIC FACTOR 1-RELATED"/>
    <property type="match status" value="1"/>
</dbReference>
<evidence type="ECO:0000313" key="6">
    <source>
        <dbReference type="Ensembl" id="ENSLOCP00000005342.1"/>
    </source>
</evidence>
<dbReference type="AlphaFoldDB" id="W5MAD3"/>
<keyword evidence="3" id="KW-0862">Zinc</keyword>
<accession>W5MAD3</accession>